<evidence type="ECO:0000313" key="3">
    <source>
        <dbReference type="Proteomes" id="UP000274822"/>
    </source>
</evidence>
<comment type="caution">
    <text evidence="2">The sequence shown here is derived from an EMBL/GenBank/DDBJ whole genome shotgun (WGS) entry which is preliminary data.</text>
</comment>
<accession>A0A433QM58</accession>
<dbReference type="PANTHER" id="PTHR43591">
    <property type="entry name" value="METHYLTRANSFERASE"/>
    <property type="match status" value="1"/>
</dbReference>
<dbReference type="InterPro" id="IPR041698">
    <property type="entry name" value="Methyltransf_25"/>
</dbReference>
<organism evidence="2 3">
    <name type="scientific">Jimgerdemannia flammicorona</name>
    <dbReference type="NCBI Taxonomy" id="994334"/>
    <lineage>
        <taxon>Eukaryota</taxon>
        <taxon>Fungi</taxon>
        <taxon>Fungi incertae sedis</taxon>
        <taxon>Mucoromycota</taxon>
        <taxon>Mucoromycotina</taxon>
        <taxon>Endogonomycetes</taxon>
        <taxon>Endogonales</taxon>
        <taxon>Endogonaceae</taxon>
        <taxon>Jimgerdemannia</taxon>
    </lineage>
</organism>
<keyword evidence="2" id="KW-0489">Methyltransferase</keyword>
<gene>
    <name evidence="2" type="ORF">BC938DRAFT_478849</name>
</gene>
<dbReference type="GO" id="GO:0008168">
    <property type="term" value="F:methyltransferase activity"/>
    <property type="evidence" value="ECO:0007669"/>
    <property type="project" value="UniProtKB-KW"/>
</dbReference>
<dbReference type="Gene3D" id="3.40.50.150">
    <property type="entry name" value="Vaccinia Virus protein VP39"/>
    <property type="match status" value="1"/>
</dbReference>
<keyword evidence="2" id="KW-0808">Transferase</keyword>
<evidence type="ECO:0000313" key="2">
    <source>
        <dbReference type="EMBL" id="RUS30864.1"/>
    </source>
</evidence>
<protein>
    <submittedName>
        <fullName evidence="2">S-adenosyl-L-methionine-dependent methyltransferase</fullName>
    </submittedName>
</protein>
<dbReference type="EMBL" id="RBNJ01003489">
    <property type="protein sequence ID" value="RUS30864.1"/>
    <property type="molecule type" value="Genomic_DNA"/>
</dbReference>
<dbReference type="Pfam" id="PF13649">
    <property type="entry name" value="Methyltransf_25"/>
    <property type="match status" value="1"/>
</dbReference>
<proteinExistence type="predicted"/>
<keyword evidence="3" id="KW-1185">Reference proteome</keyword>
<name>A0A433QM58_9FUNG</name>
<dbReference type="Proteomes" id="UP000274822">
    <property type="component" value="Unassembled WGS sequence"/>
</dbReference>
<dbReference type="SUPFAM" id="SSF53335">
    <property type="entry name" value="S-adenosyl-L-methionine-dependent methyltransferases"/>
    <property type="match status" value="1"/>
</dbReference>
<evidence type="ECO:0000259" key="1">
    <source>
        <dbReference type="Pfam" id="PF13649"/>
    </source>
</evidence>
<reference evidence="2 3" key="1">
    <citation type="journal article" date="2018" name="New Phytol.">
        <title>Phylogenomics of Endogonaceae and evolution of mycorrhizas within Mucoromycota.</title>
        <authorList>
            <person name="Chang Y."/>
            <person name="Desiro A."/>
            <person name="Na H."/>
            <person name="Sandor L."/>
            <person name="Lipzen A."/>
            <person name="Clum A."/>
            <person name="Barry K."/>
            <person name="Grigoriev I.V."/>
            <person name="Martin F.M."/>
            <person name="Stajich J.E."/>
            <person name="Smith M.E."/>
            <person name="Bonito G."/>
            <person name="Spatafora J.W."/>
        </authorList>
    </citation>
    <scope>NUCLEOTIDE SEQUENCE [LARGE SCALE GENOMIC DNA]</scope>
    <source>
        <strain evidence="2 3">AD002</strain>
    </source>
</reference>
<sequence>MLVIYCLLTRTRLTASISSTISLGEQLQHGNYNAPIEDSLTNGIKVLDAGCGTGRWTIDMAEDYPASKFFGLDIADMFPKAGYPENCTFIHADTLKKLPFEDNTFDFVFQRLMLLAFTPADWNMAISELVRVTKPGGWIELYEVEMQMQRPGGTFLKFYKGLETAAELNKIDMSLVHHLPELVSSHLENIHYDYLSLPFGWHGPVGQLFLSNWEMCYRALQHVLAPIMGVTDKEYSDMIAQVCVEFPEKKTWTKMPYVFGMKPLPVNK</sequence>
<dbReference type="GO" id="GO:0032259">
    <property type="term" value="P:methylation"/>
    <property type="evidence" value="ECO:0007669"/>
    <property type="project" value="UniProtKB-KW"/>
</dbReference>
<dbReference type="CDD" id="cd02440">
    <property type="entry name" value="AdoMet_MTases"/>
    <property type="match status" value="1"/>
</dbReference>
<feature type="domain" description="Methyltransferase" evidence="1">
    <location>
        <begin position="46"/>
        <end position="137"/>
    </location>
</feature>
<dbReference type="InterPro" id="IPR029063">
    <property type="entry name" value="SAM-dependent_MTases_sf"/>
</dbReference>
<dbReference type="AlphaFoldDB" id="A0A433QM58"/>